<dbReference type="InterPro" id="IPR001841">
    <property type="entry name" value="Znf_RING"/>
</dbReference>
<evidence type="ECO:0000256" key="4">
    <source>
        <dbReference type="ARBA" id="ARBA00022723"/>
    </source>
</evidence>
<keyword evidence="5 10" id="KW-0863">Zinc-finger</keyword>
<keyword evidence="4" id="KW-0479">Metal-binding</keyword>
<dbReference type="Pfam" id="PF13639">
    <property type="entry name" value="zf-RING_2"/>
    <property type="match status" value="1"/>
</dbReference>
<dbReference type="InterPro" id="IPR013083">
    <property type="entry name" value="Znf_RING/FYVE/PHD"/>
</dbReference>
<dbReference type="Pfam" id="PF12678">
    <property type="entry name" value="zf-rbx1"/>
    <property type="match status" value="1"/>
</dbReference>
<dbReference type="InterPro" id="IPR024766">
    <property type="entry name" value="Znf_RING_H2"/>
</dbReference>
<feature type="compositionally biased region" description="Basic and acidic residues" evidence="11">
    <location>
        <begin position="166"/>
        <end position="190"/>
    </location>
</feature>
<sequence>MTFPLVVFCVALPWPVVLLVKTLARIRSFLVVTLAAQSSIPLPPPLPPSLVMAKLPVVQLQASAAGDACAFCLERLQPQDEVRLLANCRHTFHRACTDRWVAKGQAQCCPLCRSYILPPPAAAPSMVVGTLTYVLVEIYTQAREAMETCVHAWRYDSGVALARSGEGDEVRAGDRGSGEWARERGDDELHQSPPQVVGRLLGTRHAAFGNPILVSSFFVSIGRINAAEVSYKESLDIFDATRDKGLLPNVIKRLPMFKLSYDEIINSCGRNDFIDGDTARMMSMCNHIFHVVCIDVWLVKHDSCPTCRQEVLQFEVSWVDSLSLF</sequence>
<dbReference type="PANTHER" id="PTHR46539">
    <property type="entry name" value="E3 UBIQUITIN-PROTEIN LIGASE ATL42"/>
    <property type="match status" value="1"/>
</dbReference>
<evidence type="ECO:0000259" key="12">
    <source>
        <dbReference type="PROSITE" id="PS50089"/>
    </source>
</evidence>
<keyword evidence="7" id="KW-0862">Zinc</keyword>
<comment type="subcellular location">
    <subcellularLocation>
        <location evidence="1">Membrane</location>
    </subcellularLocation>
</comment>
<protein>
    <recommendedName>
        <fullName evidence="12">RING-type domain-containing protein</fullName>
    </recommendedName>
</protein>
<dbReference type="SMART" id="SM00184">
    <property type="entry name" value="RING"/>
    <property type="match status" value="2"/>
</dbReference>
<comment type="caution">
    <text evidence="13">The sequence shown here is derived from an EMBL/GenBank/DDBJ whole genome shotgun (WGS) entry which is preliminary data.</text>
</comment>
<keyword evidence="3" id="KW-0812">Transmembrane</keyword>
<evidence type="ECO:0000313" key="14">
    <source>
        <dbReference type="Proteomes" id="UP000734854"/>
    </source>
</evidence>
<dbReference type="AlphaFoldDB" id="A0A8J5LML2"/>
<feature type="region of interest" description="Disordered" evidence="11">
    <location>
        <begin position="166"/>
        <end position="193"/>
    </location>
</feature>
<evidence type="ECO:0000256" key="3">
    <source>
        <dbReference type="ARBA" id="ARBA00022692"/>
    </source>
</evidence>
<evidence type="ECO:0000256" key="9">
    <source>
        <dbReference type="ARBA" id="ARBA00023136"/>
    </source>
</evidence>
<dbReference type="PROSITE" id="PS50089">
    <property type="entry name" value="ZF_RING_2"/>
    <property type="match status" value="2"/>
</dbReference>
<evidence type="ECO:0000313" key="13">
    <source>
        <dbReference type="EMBL" id="KAG6518734.1"/>
    </source>
</evidence>
<dbReference type="Proteomes" id="UP000734854">
    <property type="component" value="Unassembled WGS sequence"/>
</dbReference>
<proteinExistence type="predicted"/>
<keyword evidence="9" id="KW-0472">Membrane</keyword>
<dbReference type="EMBL" id="JACMSC010000006">
    <property type="protein sequence ID" value="KAG6518734.1"/>
    <property type="molecule type" value="Genomic_DNA"/>
</dbReference>
<dbReference type="GO" id="GO:0016020">
    <property type="term" value="C:membrane"/>
    <property type="evidence" value="ECO:0007669"/>
    <property type="project" value="UniProtKB-SubCell"/>
</dbReference>
<keyword evidence="14" id="KW-1185">Reference proteome</keyword>
<dbReference type="Gene3D" id="3.30.40.10">
    <property type="entry name" value="Zinc/RING finger domain, C3HC4 (zinc finger)"/>
    <property type="match status" value="2"/>
</dbReference>
<evidence type="ECO:0000256" key="8">
    <source>
        <dbReference type="ARBA" id="ARBA00022989"/>
    </source>
</evidence>
<reference evidence="13 14" key="1">
    <citation type="submission" date="2020-08" db="EMBL/GenBank/DDBJ databases">
        <title>Plant Genome Project.</title>
        <authorList>
            <person name="Zhang R.-G."/>
        </authorList>
    </citation>
    <scope>NUCLEOTIDE SEQUENCE [LARGE SCALE GENOMIC DNA]</scope>
    <source>
        <tissue evidence="13">Rhizome</tissue>
    </source>
</reference>
<evidence type="ECO:0000256" key="10">
    <source>
        <dbReference type="PROSITE-ProRule" id="PRU00175"/>
    </source>
</evidence>
<gene>
    <name evidence="13" type="ORF">ZIOFF_022215</name>
</gene>
<dbReference type="SUPFAM" id="SSF57850">
    <property type="entry name" value="RING/U-box"/>
    <property type="match status" value="2"/>
</dbReference>
<accession>A0A8J5LML2</accession>
<organism evidence="13 14">
    <name type="scientific">Zingiber officinale</name>
    <name type="common">Ginger</name>
    <name type="synonym">Amomum zingiber</name>
    <dbReference type="NCBI Taxonomy" id="94328"/>
    <lineage>
        <taxon>Eukaryota</taxon>
        <taxon>Viridiplantae</taxon>
        <taxon>Streptophyta</taxon>
        <taxon>Embryophyta</taxon>
        <taxon>Tracheophyta</taxon>
        <taxon>Spermatophyta</taxon>
        <taxon>Magnoliopsida</taxon>
        <taxon>Liliopsida</taxon>
        <taxon>Zingiberales</taxon>
        <taxon>Zingiberaceae</taxon>
        <taxon>Zingiber</taxon>
    </lineage>
</organism>
<evidence type="ECO:0000256" key="2">
    <source>
        <dbReference type="ARBA" id="ARBA00004906"/>
    </source>
</evidence>
<feature type="domain" description="RING-type" evidence="12">
    <location>
        <begin position="69"/>
        <end position="113"/>
    </location>
</feature>
<name>A0A8J5LML2_ZINOF</name>
<comment type="pathway">
    <text evidence="2">Protein modification; protein ubiquitination.</text>
</comment>
<evidence type="ECO:0000256" key="7">
    <source>
        <dbReference type="ARBA" id="ARBA00022833"/>
    </source>
</evidence>
<keyword evidence="6" id="KW-0833">Ubl conjugation pathway</keyword>
<evidence type="ECO:0000256" key="1">
    <source>
        <dbReference type="ARBA" id="ARBA00004370"/>
    </source>
</evidence>
<evidence type="ECO:0000256" key="11">
    <source>
        <dbReference type="SAM" id="MobiDB-lite"/>
    </source>
</evidence>
<evidence type="ECO:0000256" key="6">
    <source>
        <dbReference type="ARBA" id="ARBA00022786"/>
    </source>
</evidence>
<feature type="domain" description="RING-type" evidence="12">
    <location>
        <begin position="285"/>
        <end position="308"/>
    </location>
</feature>
<dbReference type="GO" id="GO:0008270">
    <property type="term" value="F:zinc ion binding"/>
    <property type="evidence" value="ECO:0007669"/>
    <property type="project" value="UniProtKB-KW"/>
</dbReference>
<evidence type="ECO:0000256" key="5">
    <source>
        <dbReference type="ARBA" id="ARBA00022771"/>
    </source>
</evidence>
<dbReference type="PANTHER" id="PTHR46539:SF9">
    <property type="entry name" value="RING-H2 FINGER PROTEIN ATL56"/>
    <property type="match status" value="1"/>
</dbReference>
<keyword evidence="8" id="KW-1133">Transmembrane helix</keyword>